<feature type="compositionally biased region" description="Low complexity" evidence="2">
    <location>
        <begin position="475"/>
        <end position="488"/>
    </location>
</feature>
<dbReference type="InterPro" id="IPR018136">
    <property type="entry name" value="Aconitase_4Fe-4S_BS"/>
</dbReference>
<dbReference type="Gene3D" id="3.60.10.10">
    <property type="entry name" value="Endonuclease/exonuclease/phosphatase"/>
    <property type="match status" value="1"/>
</dbReference>
<protein>
    <recommendedName>
        <fullName evidence="3">RRM domain-containing protein</fullName>
    </recommendedName>
</protein>
<sequence length="1139" mass="127433">MKEAPWEEPRRRNRPACKEVISSFYVANIPVGWVNSHLWRSYQHLGQMRDAFIPFKRGSGGVAFAFIRFADVLNVEEFLSVLKGVELDGRKVDVCVAKHARNFTVRGGRILDLRQPKMSPNAQGQAGEVRLVVIDPTSLSVNRVWETAALWGVARSLGALENMRRNFVSAGLPEVELKYLGGLDVLVVFSSVEGAGNFLEHGITSWQMWFSSLSGWDGRYRSEQRLAWLIIRGIPPSMWDVSVVNRVGEMFGRMVLNAEVSMLNSNLSVARCCVLVPTGWAIKEKLKLSMCGEKTIVWVSEDLRDWSPDFSSNIMDSITQMIECPERLTQAVDGSSKGGNDEDCIPTCMGTGCGEFQQSMAAVDLVVRSHEDDGRSFLEGPKVGFSNGSGLLRGGTVPDSSIASSDESSIDLNKSKSFLGPLISPAPPIPVSSSAPVNSRKSRRNQAHPLVSLKMKDAIWLKKTRSGVGERKQMGSVSSRPVGGSSDSQTDSFGDEVRDTFDVGRELGYDLQGHDDLVKKIVGGERVVRFPSDRLNSVFYASSANVFNDFIHRAGLSEYNMGGGKFTYVNKDGSKLSKLDRFLVCDGFKDAWPAASVTVLPRKCSDHRPIILKALACDYGPIPFRCFNSWLDRLGFADIVKKAYQEAVVEGPPDLIFMSKLKEVKKAIKMWRDNLKVKELGLIQQLQEKINGMEFQAESRSLTEAEMRERLEWIKEVTELENFKLSDIKQKARVKWLVDGDENSGYFHASLKNNLRNSRISSLMINGAWESDPSPIKQEFFNQFLSRFKEDVIFRPGFHNSGFKRLSLAEADELIVPFSEDEIKSAVWDCGGDKAPGPDAIHSSPRKVRSVPIKMSVSAGWKQIVQAKVDLLKENINMDALVKGVVGDGCKVGHRVIRRGNVISLFWEWKRRPQGVSEETQLVQLKEVIERYVFGSSCDRWVWFGDDVGVFSVKSLRNIIEYNRVPPDLNPMSWCHWIPLKVRCFAWRARLDRFPAKSALIARGVGIDGGGCSMCIGADETPSHLLISCPFASRVWEQVAAWCGVSLVGINGIKDFMEITDSEVGNNKEKMAVCSIIMATCWFNWIARNDRIFSGVPAVIQNVVDKVKVQVYSWLKSRANLVDLVWHKWCNFCFVKFPV</sequence>
<dbReference type="InterPro" id="IPR036691">
    <property type="entry name" value="Endo/exonu/phosph_ase_sf"/>
</dbReference>
<dbReference type="InterPro" id="IPR012677">
    <property type="entry name" value="Nucleotide-bd_a/b_plait_sf"/>
</dbReference>
<evidence type="ECO:0000256" key="2">
    <source>
        <dbReference type="SAM" id="MobiDB-lite"/>
    </source>
</evidence>
<dbReference type="AlphaFoldDB" id="A0AAD8NXE0"/>
<feature type="compositionally biased region" description="Low complexity" evidence="2">
    <location>
        <begin position="399"/>
        <end position="408"/>
    </location>
</feature>
<reference evidence="4" key="1">
    <citation type="journal article" date="2023" name="bioRxiv">
        <title>Improved chromosome-level genome assembly for marigold (Tagetes erecta).</title>
        <authorList>
            <person name="Jiang F."/>
            <person name="Yuan L."/>
            <person name="Wang S."/>
            <person name="Wang H."/>
            <person name="Xu D."/>
            <person name="Wang A."/>
            <person name="Fan W."/>
        </authorList>
    </citation>
    <scope>NUCLEOTIDE SEQUENCE</scope>
    <source>
        <strain evidence="4">WSJ</strain>
        <tissue evidence="4">Leaf</tissue>
    </source>
</reference>
<dbReference type="PANTHER" id="PTHR33116">
    <property type="entry name" value="REVERSE TRANSCRIPTASE ZINC-BINDING DOMAIN-CONTAINING PROTEIN-RELATED-RELATED"/>
    <property type="match status" value="1"/>
</dbReference>
<feature type="domain" description="RRM" evidence="3">
    <location>
        <begin position="22"/>
        <end position="99"/>
    </location>
</feature>
<feature type="region of interest" description="Disordered" evidence="2">
    <location>
        <begin position="422"/>
        <end position="448"/>
    </location>
</feature>
<keyword evidence="5" id="KW-1185">Reference proteome</keyword>
<gene>
    <name evidence="4" type="ORF">QVD17_19925</name>
</gene>
<dbReference type="GO" id="GO:0003723">
    <property type="term" value="F:RNA binding"/>
    <property type="evidence" value="ECO:0007669"/>
    <property type="project" value="UniProtKB-UniRule"/>
</dbReference>
<dbReference type="SUPFAM" id="SSF56219">
    <property type="entry name" value="DNase I-like"/>
    <property type="match status" value="1"/>
</dbReference>
<evidence type="ECO:0000259" key="3">
    <source>
        <dbReference type="PROSITE" id="PS50102"/>
    </source>
</evidence>
<dbReference type="PROSITE" id="PS01244">
    <property type="entry name" value="ACONITASE_2"/>
    <property type="match status" value="1"/>
</dbReference>
<name>A0AAD8NXE0_TARER</name>
<dbReference type="EMBL" id="JAUHHV010000005">
    <property type="protein sequence ID" value="KAK1424592.1"/>
    <property type="molecule type" value="Genomic_DNA"/>
</dbReference>
<dbReference type="InterPro" id="IPR035979">
    <property type="entry name" value="RBD_domain_sf"/>
</dbReference>
<feature type="region of interest" description="Disordered" evidence="2">
    <location>
        <begin position="467"/>
        <end position="496"/>
    </location>
</feature>
<organism evidence="4 5">
    <name type="scientific">Tagetes erecta</name>
    <name type="common">African marigold</name>
    <dbReference type="NCBI Taxonomy" id="13708"/>
    <lineage>
        <taxon>Eukaryota</taxon>
        <taxon>Viridiplantae</taxon>
        <taxon>Streptophyta</taxon>
        <taxon>Embryophyta</taxon>
        <taxon>Tracheophyta</taxon>
        <taxon>Spermatophyta</taxon>
        <taxon>Magnoliopsida</taxon>
        <taxon>eudicotyledons</taxon>
        <taxon>Gunneridae</taxon>
        <taxon>Pentapetalae</taxon>
        <taxon>asterids</taxon>
        <taxon>campanulids</taxon>
        <taxon>Asterales</taxon>
        <taxon>Asteraceae</taxon>
        <taxon>Asteroideae</taxon>
        <taxon>Heliantheae alliance</taxon>
        <taxon>Tageteae</taxon>
        <taxon>Tagetes</taxon>
    </lineage>
</organism>
<dbReference type="InterPro" id="IPR026960">
    <property type="entry name" value="RVT-Znf"/>
</dbReference>
<accession>A0AAD8NXE0</accession>
<comment type="caution">
    <text evidence="4">The sequence shown here is derived from an EMBL/GenBank/DDBJ whole genome shotgun (WGS) entry which is preliminary data.</text>
</comment>
<evidence type="ECO:0000256" key="1">
    <source>
        <dbReference type="PROSITE-ProRule" id="PRU00176"/>
    </source>
</evidence>
<dbReference type="Gene3D" id="3.30.70.330">
    <property type="match status" value="1"/>
</dbReference>
<dbReference type="InterPro" id="IPR000504">
    <property type="entry name" value="RRM_dom"/>
</dbReference>
<evidence type="ECO:0000313" key="5">
    <source>
        <dbReference type="Proteomes" id="UP001229421"/>
    </source>
</evidence>
<dbReference type="Pfam" id="PF13966">
    <property type="entry name" value="zf-RVT"/>
    <property type="match status" value="1"/>
</dbReference>
<feature type="region of interest" description="Disordered" evidence="2">
    <location>
        <begin position="388"/>
        <end position="408"/>
    </location>
</feature>
<keyword evidence="1" id="KW-0694">RNA-binding</keyword>
<proteinExistence type="predicted"/>
<dbReference type="PROSITE" id="PS50102">
    <property type="entry name" value="RRM"/>
    <property type="match status" value="1"/>
</dbReference>
<dbReference type="Proteomes" id="UP001229421">
    <property type="component" value="Unassembled WGS sequence"/>
</dbReference>
<dbReference type="SUPFAM" id="SSF54928">
    <property type="entry name" value="RNA-binding domain, RBD"/>
    <property type="match status" value="1"/>
</dbReference>
<evidence type="ECO:0000313" key="4">
    <source>
        <dbReference type="EMBL" id="KAK1424592.1"/>
    </source>
</evidence>
<dbReference type="PANTHER" id="PTHR33116:SF78">
    <property type="entry name" value="OS12G0587133 PROTEIN"/>
    <property type="match status" value="1"/>
</dbReference>